<proteinExistence type="predicted"/>
<evidence type="ECO:0000313" key="3">
    <source>
        <dbReference type="Proteomes" id="UP000644693"/>
    </source>
</evidence>
<dbReference type="InterPro" id="IPR029032">
    <property type="entry name" value="AhpD-like"/>
</dbReference>
<dbReference type="AlphaFoldDB" id="A0A919CLS7"/>
<keyword evidence="3" id="KW-1185">Reference proteome</keyword>
<dbReference type="PANTHER" id="PTHR33570:SF2">
    <property type="entry name" value="CARBOXYMUCONOLACTONE DECARBOXYLASE-LIKE DOMAIN-CONTAINING PROTEIN"/>
    <property type="match status" value="1"/>
</dbReference>
<dbReference type="SUPFAM" id="SSF69118">
    <property type="entry name" value="AhpD-like"/>
    <property type="match status" value="1"/>
</dbReference>
<feature type="domain" description="Carboxymuconolactone decarboxylase-like" evidence="1">
    <location>
        <begin position="36"/>
        <end position="118"/>
    </location>
</feature>
<dbReference type="InterPro" id="IPR052512">
    <property type="entry name" value="4CMD/NDH-1_regulator"/>
</dbReference>
<reference evidence="2" key="2">
    <citation type="submission" date="2020-09" db="EMBL/GenBank/DDBJ databases">
        <authorList>
            <person name="Sun Q."/>
            <person name="Kim S."/>
        </authorList>
    </citation>
    <scope>NUCLEOTIDE SEQUENCE</scope>
    <source>
        <strain evidence="2">KCTC 23430</strain>
    </source>
</reference>
<reference evidence="2" key="1">
    <citation type="journal article" date="2014" name="Int. J. Syst. Evol. Microbiol.">
        <title>Complete genome sequence of Corynebacterium casei LMG S-19264T (=DSM 44701T), isolated from a smear-ripened cheese.</title>
        <authorList>
            <consortium name="US DOE Joint Genome Institute (JGI-PGF)"/>
            <person name="Walter F."/>
            <person name="Albersmeier A."/>
            <person name="Kalinowski J."/>
            <person name="Ruckert C."/>
        </authorList>
    </citation>
    <scope>NUCLEOTIDE SEQUENCE</scope>
    <source>
        <strain evidence="2">KCTC 23430</strain>
    </source>
</reference>
<sequence length="131" mass="14322">MSSEKFEHGMAKRREVMGDSFVDKALAGASEFTQPLQELVTRNCWGETWQRDELSPATRSLMTLSILTALRASNELKGHVRGALNNGCSVEEIQGALLHATVYCGFPAGMEAFRAADEVISAWQATQAESD</sequence>
<dbReference type="EMBL" id="BMYM01000002">
    <property type="protein sequence ID" value="GHD36771.1"/>
    <property type="molecule type" value="Genomic_DNA"/>
</dbReference>
<protein>
    <recommendedName>
        <fullName evidence="1">Carboxymuconolactone decarboxylase-like domain-containing protein</fullName>
    </recommendedName>
</protein>
<dbReference type="Pfam" id="PF02627">
    <property type="entry name" value="CMD"/>
    <property type="match status" value="1"/>
</dbReference>
<name>A0A919CLS7_9GAMM</name>
<dbReference type="PANTHER" id="PTHR33570">
    <property type="entry name" value="4-CARBOXYMUCONOLACTONE DECARBOXYLASE FAMILY PROTEIN"/>
    <property type="match status" value="1"/>
</dbReference>
<organism evidence="2 3">
    <name type="scientific">Parahalioglobus pacificus</name>
    <dbReference type="NCBI Taxonomy" id="930806"/>
    <lineage>
        <taxon>Bacteria</taxon>
        <taxon>Pseudomonadati</taxon>
        <taxon>Pseudomonadota</taxon>
        <taxon>Gammaproteobacteria</taxon>
        <taxon>Cellvibrionales</taxon>
        <taxon>Halieaceae</taxon>
        <taxon>Parahalioglobus</taxon>
    </lineage>
</organism>
<evidence type="ECO:0000313" key="2">
    <source>
        <dbReference type="EMBL" id="GHD36771.1"/>
    </source>
</evidence>
<accession>A0A919CLS7</accession>
<dbReference type="GO" id="GO:0051920">
    <property type="term" value="F:peroxiredoxin activity"/>
    <property type="evidence" value="ECO:0007669"/>
    <property type="project" value="InterPro"/>
</dbReference>
<dbReference type="RefSeq" id="WP_189478167.1">
    <property type="nucleotide sequence ID" value="NZ_BMYM01000002.1"/>
</dbReference>
<dbReference type="Gene3D" id="1.20.1290.10">
    <property type="entry name" value="AhpD-like"/>
    <property type="match status" value="1"/>
</dbReference>
<dbReference type="Proteomes" id="UP000644693">
    <property type="component" value="Unassembled WGS sequence"/>
</dbReference>
<dbReference type="InterPro" id="IPR003779">
    <property type="entry name" value="CMD-like"/>
</dbReference>
<evidence type="ECO:0000259" key="1">
    <source>
        <dbReference type="Pfam" id="PF02627"/>
    </source>
</evidence>
<gene>
    <name evidence="2" type="ORF">GCM10007053_25560</name>
</gene>
<comment type="caution">
    <text evidence="2">The sequence shown here is derived from an EMBL/GenBank/DDBJ whole genome shotgun (WGS) entry which is preliminary data.</text>
</comment>